<protein>
    <recommendedName>
        <fullName evidence="7">Mur ligase central domain-containing protein</fullName>
    </recommendedName>
</protein>
<evidence type="ECO:0000313" key="9">
    <source>
        <dbReference type="Proteomes" id="UP000177614"/>
    </source>
</evidence>
<dbReference type="GO" id="GO:0051301">
    <property type="term" value="P:cell division"/>
    <property type="evidence" value="ECO:0007669"/>
    <property type="project" value="InterPro"/>
</dbReference>
<evidence type="ECO:0000256" key="4">
    <source>
        <dbReference type="ARBA" id="ARBA00022598"/>
    </source>
</evidence>
<feature type="domain" description="Mur ligase central" evidence="7">
    <location>
        <begin position="140"/>
        <end position="278"/>
    </location>
</feature>
<dbReference type="InterPro" id="IPR005762">
    <property type="entry name" value="MurD"/>
</dbReference>
<dbReference type="InterPro" id="IPR036565">
    <property type="entry name" value="Mur-like_cat_sf"/>
</dbReference>
<dbReference type="AlphaFoldDB" id="A0A1F4XKQ9"/>
<comment type="subcellular location">
    <subcellularLocation>
        <location evidence="1">Cytoplasm</location>
    </subcellularLocation>
</comment>
<evidence type="ECO:0000259" key="7">
    <source>
        <dbReference type="Pfam" id="PF08245"/>
    </source>
</evidence>
<organism evidence="8 9">
    <name type="scientific">Candidatus Abawacabacteria bacterium RBG_16_42_10</name>
    <dbReference type="NCBI Taxonomy" id="1817814"/>
    <lineage>
        <taxon>Bacteria</taxon>
        <taxon>Candidatus Abawacaibacteriota</taxon>
    </lineage>
</organism>
<dbReference type="GO" id="GO:0005737">
    <property type="term" value="C:cytoplasm"/>
    <property type="evidence" value="ECO:0007669"/>
    <property type="project" value="UniProtKB-SubCell"/>
</dbReference>
<dbReference type="GO" id="GO:0005524">
    <property type="term" value="F:ATP binding"/>
    <property type="evidence" value="ECO:0007669"/>
    <property type="project" value="UniProtKB-KW"/>
</dbReference>
<evidence type="ECO:0000256" key="5">
    <source>
        <dbReference type="ARBA" id="ARBA00022741"/>
    </source>
</evidence>
<keyword evidence="5" id="KW-0547">Nucleotide-binding</keyword>
<dbReference type="PANTHER" id="PTHR43692">
    <property type="entry name" value="UDP-N-ACETYLMURAMOYLALANINE--D-GLUTAMATE LIGASE"/>
    <property type="match status" value="1"/>
</dbReference>
<name>A0A1F4XKQ9_9BACT</name>
<dbReference type="Pfam" id="PF08245">
    <property type="entry name" value="Mur_ligase_M"/>
    <property type="match status" value="1"/>
</dbReference>
<evidence type="ECO:0000256" key="3">
    <source>
        <dbReference type="ARBA" id="ARBA00022490"/>
    </source>
</evidence>
<dbReference type="Gene3D" id="3.90.190.20">
    <property type="entry name" value="Mur ligase, C-terminal domain"/>
    <property type="match status" value="1"/>
</dbReference>
<accession>A0A1F4XKQ9</accession>
<comment type="caution">
    <text evidence="8">The sequence shown here is derived from an EMBL/GenBank/DDBJ whole genome shotgun (WGS) entry which is preliminary data.</text>
</comment>
<gene>
    <name evidence="8" type="ORF">A2V81_01990</name>
</gene>
<dbReference type="GO" id="GO:0008360">
    <property type="term" value="P:regulation of cell shape"/>
    <property type="evidence" value="ECO:0007669"/>
    <property type="project" value="InterPro"/>
</dbReference>
<keyword evidence="3" id="KW-0963">Cytoplasm</keyword>
<reference evidence="8 9" key="1">
    <citation type="journal article" date="2016" name="Nat. Commun.">
        <title>Thousands of microbial genomes shed light on interconnected biogeochemical processes in an aquifer system.</title>
        <authorList>
            <person name="Anantharaman K."/>
            <person name="Brown C.T."/>
            <person name="Hug L.A."/>
            <person name="Sharon I."/>
            <person name="Castelle C.J."/>
            <person name="Probst A.J."/>
            <person name="Thomas B.C."/>
            <person name="Singh A."/>
            <person name="Wilkins M.J."/>
            <person name="Karaoz U."/>
            <person name="Brodie E.L."/>
            <person name="Williams K.H."/>
            <person name="Hubbard S.S."/>
            <person name="Banfield J.F."/>
        </authorList>
    </citation>
    <scope>NUCLEOTIDE SEQUENCE [LARGE SCALE GENOMIC DNA]</scope>
</reference>
<dbReference type="GO" id="GO:0008764">
    <property type="term" value="F:UDP-N-acetylmuramoylalanine-D-glutamate ligase activity"/>
    <property type="evidence" value="ECO:0007669"/>
    <property type="project" value="InterPro"/>
</dbReference>
<keyword evidence="6" id="KW-0067">ATP-binding</keyword>
<evidence type="ECO:0000256" key="1">
    <source>
        <dbReference type="ARBA" id="ARBA00004496"/>
    </source>
</evidence>
<evidence type="ECO:0000256" key="6">
    <source>
        <dbReference type="ARBA" id="ARBA00022840"/>
    </source>
</evidence>
<dbReference type="SUPFAM" id="SSF53244">
    <property type="entry name" value="MurD-like peptide ligases, peptide-binding domain"/>
    <property type="match status" value="1"/>
</dbReference>
<dbReference type="SUPFAM" id="SSF53623">
    <property type="entry name" value="MurD-like peptide ligases, catalytic domain"/>
    <property type="match status" value="1"/>
</dbReference>
<proteinExistence type="predicted"/>
<evidence type="ECO:0000256" key="2">
    <source>
        <dbReference type="ARBA" id="ARBA00004752"/>
    </source>
</evidence>
<dbReference type="Gene3D" id="3.40.1190.10">
    <property type="entry name" value="Mur-like, catalytic domain"/>
    <property type="match status" value="1"/>
</dbReference>
<dbReference type="Proteomes" id="UP000177614">
    <property type="component" value="Unassembled WGS sequence"/>
</dbReference>
<sequence>MKLSIAGLQNPKLNIHIIGAAAVEGSAIALFLYAIGAPKVTLHDFCKKDDYQKRFLTFHSGVENRGRLWQAMKTLPCTFHFDDPYLEGIEDADLIFLPQAWYKYDFNYPKLGKIVEAKKIATSNMIDLYLQLFPGITVGVTGTHGKTTVMRLAGHILKEAGKNVFLSGNDRHSAQVLEQLALPDSFNANDILVLEISNRHLKQRLEKSPHIAVITNIYPNHLDEHESIDEYRLTKLKIGEKQQDDDYLIVGPGVINSKFKILNSKLEHDERVISVGKDLSVLETRFKLPATLPGAHNHVNVLITYEVCKLLGVMEKTFQAGLDSFPGVEKRLEKIYGDEKVTVINDLAATTPDATRNALLAFPDQPIILIMGGDDKNIPDSAWQDLLHAAKSAILIVLPGTVRDRLQSLKANIISVESFSDAMEEIKKQIKNEPAVILISPAGEGFYTKFLQGINLKKVLNSKFKVLS</sequence>
<dbReference type="PANTHER" id="PTHR43692:SF1">
    <property type="entry name" value="UDP-N-ACETYLMURAMOYLALANINE--D-GLUTAMATE LIGASE"/>
    <property type="match status" value="1"/>
</dbReference>
<evidence type="ECO:0000313" key="8">
    <source>
        <dbReference type="EMBL" id="OGC82285.1"/>
    </source>
</evidence>
<dbReference type="InterPro" id="IPR013221">
    <property type="entry name" value="Mur_ligase_cen"/>
</dbReference>
<comment type="pathway">
    <text evidence="2">Cell wall biogenesis; peptidoglycan biosynthesis.</text>
</comment>
<keyword evidence="4" id="KW-0436">Ligase</keyword>
<dbReference type="STRING" id="1817814.A2V81_01990"/>
<dbReference type="EMBL" id="MEWR01000008">
    <property type="protein sequence ID" value="OGC82285.1"/>
    <property type="molecule type" value="Genomic_DNA"/>
</dbReference>
<dbReference type="InterPro" id="IPR036615">
    <property type="entry name" value="Mur_ligase_C_dom_sf"/>
</dbReference>